<protein>
    <submittedName>
        <fullName evidence="2">Uncharacterized protein</fullName>
    </submittedName>
</protein>
<evidence type="ECO:0000313" key="3">
    <source>
        <dbReference type="Proteomes" id="UP000288168"/>
    </source>
</evidence>
<keyword evidence="3" id="KW-1185">Reference proteome</keyword>
<dbReference type="AlphaFoldDB" id="A0A428P391"/>
<sequence length="836" mass="93327">MHPHKNGEPCQDCFGAALASASNHVDTISSYSFDISSPREALELPCDSIRRGSRHIDNHAQITAPASGISLNELATRVYGFLHASEPVQIKDSLESGLYKLARRLPIASRLVVQVARNEASWSEFEALKRIFEGSHEYLAAASPSLLPPTIVSGPQSSGDASGPAYTCIDSANEMVQVFGRPEELPKDRLSHRPPARETPNIPSSQGLSSDDNIASPFGGRVDHHHNVLPAEDSGYGSIAENVFVFVPRPKEGAGDTVEVNEDESETPYSIATNEDPAVTRGFVDELARDIYRRLKPMMDPDDWPLISESLLKLLKAFAITIGSDGASQANPDVMYFIHKQHRNIAREVRNLLLCQDDDTETHSRVDTEMDTMSLLDKMDMWDQKLSIEESRPKSPELFQNVTDDEFNMDVSFMDNKMILDSKDYDCFIQSLKTELLLDRYETDPSSSDMAIRQQILSTLPAGKISKRRRPKNHFVVFRFPTPSSTCLMNDRVVVTSSSRNLQLTRISTYVDQTWPLLGRQVLRLVLFQGSKFQDRAFVHLAKNTQAFVTFGESYSSVSLIGSAYSAGEVGELLAWLAAATSDLPSSNDSHHVIVTTPSITKLGNFIELSQKSKGTTEEQWYAIWDILFPSESRPLSIYIDSEQSEDFVGLREFSQREGLSILHDRIRATGQILRPDVSEQTVRDTLRHALDSLFEYYRMNEALGRAEPLQTGSRTSSDSRPQGVTDNDSGVMLASHSPHGSHTNRLAIAAISENNNEGTPVIEAIDSTVQPQVDRVDPLQPLEAFNADMSEDWGMNYWLKRHFLQKCHKSKTKYCVNYVSRSEKAPCEALLCSWL</sequence>
<feature type="region of interest" description="Disordered" evidence="1">
    <location>
        <begin position="185"/>
        <end position="233"/>
    </location>
</feature>
<organism evidence="2 3">
    <name type="scientific">Fusarium duplospermum</name>
    <dbReference type="NCBI Taxonomy" id="1325734"/>
    <lineage>
        <taxon>Eukaryota</taxon>
        <taxon>Fungi</taxon>
        <taxon>Dikarya</taxon>
        <taxon>Ascomycota</taxon>
        <taxon>Pezizomycotina</taxon>
        <taxon>Sordariomycetes</taxon>
        <taxon>Hypocreomycetidae</taxon>
        <taxon>Hypocreales</taxon>
        <taxon>Nectriaceae</taxon>
        <taxon>Fusarium</taxon>
        <taxon>Fusarium solani species complex</taxon>
    </lineage>
</organism>
<proteinExistence type="predicted"/>
<evidence type="ECO:0000313" key="2">
    <source>
        <dbReference type="EMBL" id="RSL47481.1"/>
    </source>
</evidence>
<dbReference type="STRING" id="1325734.A0A428P391"/>
<feature type="compositionally biased region" description="Polar residues" evidence="1">
    <location>
        <begin position="201"/>
        <end position="213"/>
    </location>
</feature>
<dbReference type="EMBL" id="NKCI01000216">
    <property type="protein sequence ID" value="RSL47481.1"/>
    <property type="molecule type" value="Genomic_DNA"/>
</dbReference>
<name>A0A428P391_9HYPO</name>
<dbReference type="Proteomes" id="UP000288168">
    <property type="component" value="Unassembled WGS sequence"/>
</dbReference>
<feature type="region of interest" description="Disordered" evidence="1">
    <location>
        <begin position="706"/>
        <end position="740"/>
    </location>
</feature>
<dbReference type="OrthoDB" id="5105212at2759"/>
<reference evidence="2 3" key="1">
    <citation type="submission" date="2017-06" db="EMBL/GenBank/DDBJ databases">
        <title>Comparative genomic analysis of Ambrosia Fusariam Clade fungi.</title>
        <authorList>
            <person name="Stajich J.E."/>
            <person name="Carrillo J."/>
            <person name="Kijimoto T."/>
            <person name="Eskalen A."/>
            <person name="O'Donnell K."/>
            <person name="Kasson M."/>
        </authorList>
    </citation>
    <scope>NUCLEOTIDE SEQUENCE [LARGE SCALE GENOMIC DNA]</scope>
    <source>
        <strain evidence="2 3">NRRL62584</strain>
    </source>
</reference>
<evidence type="ECO:0000256" key="1">
    <source>
        <dbReference type="SAM" id="MobiDB-lite"/>
    </source>
</evidence>
<accession>A0A428P391</accession>
<comment type="caution">
    <text evidence="2">The sequence shown here is derived from an EMBL/GenBank/DDBJ whole genome shotgun (WGS) entry which is preliminary data.</text>
</comment>
<gene>
    <name evidence="2" type="ORF">CEP54_013377</name>
</gene>
<feature type="compositionally biased region" description="Polar residues" evidence="1">
    <location>
        <begin position="711"/>
        <end position="729"/>
    </location>
</feature>